<feature type="transmembrane region" description="Helical" evidence="1">
    <location>
        <begin position="64"/>
        <end position="89"/>
    </location>
</feature>
<dbReference type="RefSeq" id="WP_091948981.1">
    <property type="nucleotide sequence ID" value="NZ_FOEE01000020.1"/>
</dbReference>
<feature type="transmembrane region" description="Helical" evidence="1">
    <location>
        <begin position="156"/>
        <end position="178"/>
    </location>
</feature>
<dbReference type="Proteomes" id="UP000198960">
    <property type="component" value="Unassembled WGS sequence"/>
</dbReference>
<keyword evidence="3" id="KW-1185">Reference proteome</keyword>
<dbReference type="EMBL" id="FOEE01000020">
    <property type="protein sequence ID" value="SEP27023.1"/>
    <property type="molecule type" value="Genomic_DNA"/>
</dbReference>
<evidence type="ECO:0000313" key="2">
    <source>
        <dbReference type="EMBL" id="SEP27023.1"/>
    </source>
</evidence>
<evidence type="ECO:0000313" key="3">
    <source>
        <dbReference type="Proteomes" id="UP000198960"/>
    </source>
</evidence>
<feature type="transmembrane region" description="Helical" evidence="1">
    <location>
        <begin position="235"/>
        <end position="255"/>
    </location>
</feature>
<sequence>MTALPIDARPVSGGRVLARTCAAEWTRLWTVAATWWFLAAAAVVCTGIGVAAGSEAAADPAEELTAWGVIAFAVVPAQFALLALALTAGTADHTTGGIVPTLQWTPRRPVLLGARVLVVVGTTAGLGVLVAGAAALAVGAVHGPALGLPAGEGGTLLATVALVVGAGAGLALGLALLLRSTAGALVAVVLLEFVLPLFLGNAGFAWARALAEWLPGSSAVFLLTGEPAQLSTAEAVPVVLGWAAGALVLGGLRLLRGDADR</sequence>
<dbReference type="AlphaFoldDB" id="A0A1H8WHN7"/>
<gene>
    <name evidence="2" type="ORF">SAMN05660991_04415</name>
</gene>
<keyword evidence="1" id="KW-1133">Transmembrane helix</keyword>
<feature type="transmembrane region" description="Helical" evidence="1">
    <location>
        <begin position="110"/>
        <end position="136"/>
    </location>
</feature>
<reference evidence="3" key="1">
    <citation type="submission" date="2016-10" db="EMBL/GenBank/DDBJ databases">
        <authorList>
            <person name="Varghese N."/>
            <person name="Submissions S."/>
        </authorList>
    </citation>
    <scope>NUCLEOTIDE SEQUENCE [LARGE SCALE GENOMIC DNA]</scope>
    <source>
        <strain evidence="3">DSM 45413</strain>
    </source>
</reference>
<accession>A0A1H8WHN7</accession>
<keyword evidence="1" id="KW-0472">Membrane</keyword>
<dbReference type="OrthoDB" id="5188656at2"/>
<dbReference type="STRING" id="673521.SAMN05660991_04415"/>
<feature type="transmembrane region" description="Helical" evidence="1">
    <location>
        <begin position="28"/>
        <end position="52"/>
    </location>
</feature>
<keyword evidence="1" id="KW-0812">Transmembrane</keyword>
<organism evidence="2 3">
    <name type="scientific">Trujillonella endophytica</name>
    <dbReference type="NCBI Taxonomy" id="673521"/>
    <lineage>
        <taxon>Bacteria</taxon>
        <taxon>Bacillati</taxon>
        <taxon>Actinomycetota</taxon>
        <taxon>Actinomycetes</taxon>
        <taxon>Geodermatophilales</taxon>
        <taxon>Geodermatophilaceae</taxon>
        <taxon>Trujillonella</taxon>
    </lineage>
</organism>
<evidence type="ECO:0000256" key="1">
    <source>
        <dbReference type="SAM" id="Phobius"/>
    </source>
</evidence>
<name>A0A1H8WHN7_9ACTN</name>
<feature type="transmembrane region" description="Helical" evidence="1">
    <location>
        <begin position="185"/>
        <end position="207"/>
    </location>
</feature>
<protein>
    <submittedName>
        <fullName evidence="2">ABC-2 family transporter protein</fullName>
    </submittedName>
</protein>
<proteinExistence type="predicted"/>